<dbReference type="EMBL" id="OUNR01000018">
    <property type="protein sequence ID" value="SPP66048.1"/>
    <property type="molecule type" value="Genomic_DNA"/>
</dbReference>
<evidence type="ECO:0000259" key="2">
    <source>
        <dbReference type="Pfam" id="PF03781"/>
    </source>
</evidence>
<feature type="signal peptide" evidence="1">
    <location>
        <begin position="1"/>
        <end position="37"/>
    </location>
</feature>
<organism evidence="3 4">
    <name type="scientific">Nitrospira lenta</name>
    <dbReference type="NCBI Taxonomy" id="1436998"/>
    <lineage>
        <taxon>Bacteria</taxon>
        <taxon>Pseudomonadati</taxon>
        <taxon>Nitrospirota</taxon>
        <taxon>Nitrospiria</taxon>
        <taxon>Nitrospirales</taxon>
        <taxon>Nitrospiraceae</taxon>
        <taxon>Nitrospira</taxon>
    </lineage>
</organism>
<evidence type="ECO:0000313" key="4">
    <source>
        <dbReference type="Proteomes" id="UP000248168"/>
    </source>
</evidence>
<name>A0A330L7V0_9BACT</name>
<dbReference type="PANTHER" id="PTHR23150">
    <property type="entry name" value="SULFATASE MODIFYING FACTOR 1, 2"/>
    <property type="match status" value="1"/>
</dbReference>
<dbReference type="InterPro" id="IPR016187">
    <property type="entry name" value="CTDL_fold"/>
</dbReference>
<proteinExistence type="predicted"/>
<dbReference type="SUPFAM" id="SSF56436">
    <property type="entry name" value="C-type lectin-like"/>
    <property type="match status" value="1"/>
</dbReference>
<dbReference type="Proteomes" id="UP000248168">
    <property type="component" value="Unassembled WGS sequence"/>
</dbReference>
<dbReference type="InterPro" id="IPR042095">
    <property type="entry name" value="SUMF_sf"/>
</dbReference>
<dbReference type="InParanoid" id="A0A330L7V0"/>
<dbReference type="InterPro" id="IPR005532">
    <property type="entry name" value="SUMF_dom"/>
</dbReference>
<evidence type="ECO:0000256" key="1">
    <source>
        <dbReference type="SAM" id="SignalP"/>
    </source>
</evidence>
<evidence type="ECO:0000313" key="3">
    <source>
        <dbReference type="EMBL" id="SPP66048.1"/>
    </source>
</evidence>
<dbReference type="PANTHER" id="PTHR23150:SF19">
    <property type="entry name" value="FORMYLGLYCINE-GENERATING ENZYME"/>
    <property type="match status" value="1"/>
</dbReference>
<keyword evidence="4" id="KW-1185">Reference proteome</keyword>
<dbReference type="InterPro" id="IPR051043">
    <property type="entry name" value="Sulfatase_Mod_Factor_Kinase"/>
</dbReference>
<dbReference type="GO" id="GO:0120147">
    <property type="term" value="F:formylglycine-generating oxidase activity"/>
    <property type="evidence" value="ECO:0007669"/>
    <property type="project" value="TreeGrafter"/>
</dbReference>
<reference evidence="4" key="1">
    <citation type="submission" date="2018-04" db="EMBL/GenBank/DDBJ databases">
        <authorList>
            <person name="Lucker S."/>
            <person name="Sakoula D."/>
        </authorList>
    </citation>
    <scope>NUCLEOTIDE SEQUENCE [LARGE SCALE GENOMIC DNA]</scope>
</reference>
<sequence length="310" mass="34203">MQTPRRFTGYTSRPLKYRGVFSAAVFIALMGATCLFAATAATPDIAALIAAQAEPSPMQTVAAGSFLMGTARANHGLFSLDLHYDDTEQPQRRVWLHRYEIDRDEVSLGQFLLWLSQQQRPLSEGLRKLIEHVTTVHALPPDTLARWPALYVTWSEASDYCRAQGKRLPTEAEWEKAARGEQANLFPWGPQSPTPALAMFGQSNVHEIPIVAPVDSGEQGRSPYGLHHMAGNAAEWVEDWFGIDYYMTMPERDPPGPSTGRYKVVRGGSWKSTPALLRTATRSGAAPDQRTASIGFRCTRSLTSATTPTP</sequence>
<feature type="domain" description="Sulfatase-modifying factor enzyme-like" evidence="2">
    <location>
        <begin position="58"/>
        <end position="300"/>
    </location>
</feature>
<dbReference type="AlphaFoldDB" id="A0A330L7V0"/>
<protein>
    <recommendedName>
        <fullName evidence="2">Sulfatase-modifying factor enzyme-like domain-containing protein</fullName>
    </recommendedName>
</protein>
<dbReference type="OrthoDB" id="9782054at2"/>
<gene>
    <name evidence="3" type="ORF">NITLEN_50088</name>
</gene>
<dbReference type="RefSeq" id="WP_121990267.1">
    <property type="nucleotide sequence ID" value="NZ_OUNR01000018.1"/>
</dbReference>
<keyword evidence="1" id="KW-0732">Signal</keyword>
<feature type="chain" id="PRO_5016313085" description="Sulfatase-modifying factor enzyme-like domain-containing protein" evidence="1">
    <location>
        <begin position="38"/>
        <end position="310"/>
    </location>
</feature>
<dbReference type="Pfam" id="PF03781">
    <property type="entry name" value="FGE-sulfatase"/>
    <property type="match status" value="1"/>
</dbReference>
<dbReference type="Gene3D" id="3.90.1580.10">
    <property type="entry name" value="paralog of FGE (formylglycine-generating enzyme)"/>
    <property type="match status" value="1"/>
</dbReference>
<accession>A0A330L7V0</accession>